<dbReference type="OrthoDB" id="5919772at2759"/>
<evidence type="ECO:0000313" key="1">
    <source>
        <dbReference type="EMBL" id="VDO19187.1"/>
    </source>
</evidence>
<dbReference type="Proteomes" id="UP000050761">
    <property type="component" value="Unassembled WGS sequence"/>
</dbReference>
<accession>A0A183F3R2</accession>
<keyword evidence="2" id="KW-1185">Reference proteome</keyword>
<name>A0A183F3R2_HELPZ</name>
<protein>
    <submittedName>
        <fullName evidence="1 3">Uncharacterized protein</fullName>
    </submittedName>
</protein>
<accession>A0A3P7U9Z5</accession>
<reference evidence="1 2" key="1">
    <citation type="submission" date="2018-11" db="EMBL/GenBank/DDBJ databases">
        <authorList>
            <consortium name="Pathogen Informatics"/>
        </authorList>
    </citation>
    <scope>NUCLEOTIDE SEQUENCE [LARGE SCALE GENOMIC DNA]</scope>
</reference>
<sequence>MHNTVWFLKEEIIDMLTTVKTQLAYTLPDLEKKAAASYSAPSSSQENAPTGIFHYSDTDNAFQSKFKVPDFETLDPIRMASELMSAAATAENRRKIISGINLPLPFAGKPLGFQMTGESRSGLSFTENKKRDGDRVMGLSPEAQEAFQEAKRICLHSNADSCDEALDTFHRVKFGASIVDTIPIHQILDNDPTTAVAKMFVPSLEERMEDLEKEARLSSSWEGSSASKEHSDPIQLWRSPVYGRHRLIRDRHPFSNVRPPPNHARSRVRSIRNFLQRIS</sequence>
<proteinExistence type="predicted"/>
<organism evidence="2 3">
    <name type="scientific">Heligmosomoides polygyrus</name>
    <name type="common">Parasitic roundworm</name>
    <dbReference type="NCBI Taxonomy" id="6339"/>
    <lineage>
        <taxon>Eukaryota</taxon>
        <taxon>Metazoa</taxon>
        <taxon>Ecdysozoa</taxon>
        <taxon>Nematoda</taxon>
        <taxon>Chromadorea</taxon>
        <taxon>Rhabditida</taxon>
        <taxon>Rhabditina</taxon>
        <taxon>Rhabditomorpha</taxon>
        <taxon>Strongyloidea</taxon>
        <taxon>Heligmosomidae</taxon>
        <taxon>Heligmosomoides</taxon>
    </lineage>
</organism>
<dbReference type="EMBL" id="UZAH01000694">
    <property type="protein sequence ID" value="VDO19187.1"/>
    <property type="molecule type" value="Genomic_DNA"/>
</dbReference>
<evidence type="ECO:0000313" key="2">
    <source>
        <dbReference type="Proteomes" id="UP000050761"/>
    </source>
</evidence>
<dbReference type="WBParaSite" id="HPBE_0000080401-mRNA-1">
    <property type="protein sequence ID" value="HPBE_0000080401-mRNA-1"/>
    <property type="gene ID" value="HPBE_0000080401"/>
</dbReference>
<dbReference type="AlphaFoldDB" id="A0A183F3R2"/>
<evidence type="ECO:0000313" key="3">
    <source>
        <dbReference type="WBParaSite" id="HPBE_0000080401-mRNA-1"/>
    </source>
</evidence>
<gene>
    <name evidence="1" type="ORF">HPBE_LOCUS805</name>
</gene>
<reference evidence="3" key="2">
    <citation type="submission" date="2019-09" db="UniProtKB">
        <authorList>
            <consortium name="WormBaseParasite"/>
        </authorList>
    </citation>
    <scope>IDENTIFICATION</scope>
</reference>